<dbReference type="Pfam" id="PF00009">
    <property type="entry name" value="GTP_EFTU"/>
    <property type="match status" value="1"/>
</dbReference>
<dbReference type="NCBIfam" id="TIGR00231">
    <property type="entry name" value="small_GTP"/>
    <property type="match status" value="1"/>
</dbReference>
<keyword evidence="6" id="KW-0342">GTP-binding</keyword>
<reference evidence="10 11" key="1">
    <citation type="submission" date="2017-09" db="EMBL/GenBank/DDBJ databases">
        <title>Depth-based differentiation of microbial function through sediment-hosted aquifers and enrichment of novel symbionts in the deep terrestrial subsurface.</title>
        <authorList>
            <person name="Probst A.J."/>
            <person name="Ladd B."/>
            <person name="Jarett J.K."/>
            <person name="Geller-Mcgrath D.E."/>
            <person name="Sieber C.M."/>
            <person name="Emerson J.B."/>
            <person name="Anantharaman K."/>
            <person name="Thomas B.C."/>
            <person name="Malmstrom R."/>
            <person name="Stieglmeier M."/>
            <person name="Klingl A."/>
            <person name="Woyke T."/>
            <person name="Ryan C.M."/>
            <person name="Banfield J.F."/>
        </authorList>
    </citation>
    <scope>NUCLEOTIDE SEQUENCE [LARGE SCALE GENOMIC DNA]</scope>
    <source>
        <strain evidence="10">CG10_big_fil_rev_8_21_14_0_10_32_10</strain>
    </source>
</reference>
<evidence type="ECO:0000256" key="4">
    <source>
        <dbReference type="ARBA" id="ARBA00022741"/>
    </source>
</evidence>
<dbReference type="InterPro" id="IPR000178">
    <property type="entry name" value="TF_IF2_bacterial-like"/>
</dbReference>
<keyword evidence="4" id="KW-0547">Nucleotide-binding</keyword>
<dbReference type="GO" id="GO:0005525">
    <property type="term" value="F:GTP binding"/>
    <property type="evidence" value="ECO:0007669"/>
    <property type="project" value="UniProtKB-KW"/>
</dbReference>
<accession>A0A2H0RA82</accession>
<dbReference type="Pfam" id="PF22042">
    <property type="entry name" value="EF-G_D2"/>
    <property type="match status" value="1"/>
</dbReference>
<evidence type="ECO:0000256" key="2">
    <source>
        <dbReference type="ARBA" id="ARBA00020675"/>
    </source>
</evidence>
<evidence type="ECO:0000259" key="9">
    <source>
        <dbReference type="PROSITE" id="PS51722"/>
    </source>
</evidence>
<keyword evidence="5 8" id="KW-0648">Protein biosynthesis</keyword>
<evidence type="ECO:0000256" key="8">
    <source>
        <dbReference type="RuleBase" id="RU000644"/>
    </source>
</evidence>
<dbReference type="SUPFAM" id="SSF52540">
    <property type="entry name" value="P-loop containing nucleoside triphosphate hydrolases"/>
    <property type="match status" value="1"/>
</dbReference>
<evidence type="ECO:0000256" key="6">
    <source>
        <dbReference type="ARBA" id="ARBA00023134"/>
    </source>
</evidence>
<dbReference type="InterPro" id="IPR053905">
    <property type="entry name" value="EF-G-like_DII"/>
</dbReference>
<dbReference type="GO" id="GO:0003924">
    <property type="term" value="F:GTPase activity"/>
    <property type="evidence" value="ECO:0007669"/>
    <property type="project" value="InterPro"/>
</dbReference>
<comment type="similarity">
    <text evidence="1 8">Belongs to the TRAFAC class translation factor GTPase superfamily. Classic translation factor GTPase family. IF-2 subfamily.</text>
</comment>
<dbReference type="InterPro" id="IPR036925">
    <property type="entry name" value="TIF_IF2_dom3_sf"/>
</dbReference>
<protein>
    <recommendedName>
        <fullName evidence="2 7">Translation initiation factor IF-2</fullName>
    </recommendedName>
</protein>
<dbReference type="SUPFAM" id="SSF52156">
    <property type="entry name" value="Initiation factor IF2/eIF5b, domain 3"/>
    <property type="match status" value="1"/>
</dbReference>
<sequence length="478" mass="51723">MKRPPIVTVMGHVDHGKTTLLDSLRNTNVVVGESGGITQHVGASQIDYKGNKITFIDTPGHEAFSEMRSRGGKIADIVVLVVAADDGVQPQTKEAISHAKAAKIPVIVAINKMDLPDVNPAKIKSQLSDQGLVLEEFGGDVIGVEISATKKTNLNLLLDSILALSEMSDNNDSSKDPFEGFVLESLHNNKVGVLTNILVTNGVLNRGDEILVGGIHVAKIKAITDSFGKKVDFVKAGDPASILGLKEVVKPGDPIILYTGQDIENYKKVTILNRKSPFEQSGYLPVIIRADTQGTLEAILASLAKLEYEDRKVDVLLSGVGELKESDILLASVSHAIVISFKVSIPSVISDKCEKDGIIIREYEVIYNLIEEIDGALEGISEIEEEKVRGRAVIQKLYPLPSGDVVCGSLVTHGRLRVGDSVVIREDDELKTEVFKTKIKNLKKAKESVTTVGKNTECGVLLNSNNEKLREDLIIDVI</sequence>
<dbReference type="InterPro" id="IPR023115">
    <property type="entry name" value="TIF_IF2_dom3"/>
</dbReference>
<name>A0A2H0RA82_UNCKA</name>
<dbReference type="FunFam" id="3.40.50.300:FF:000019">
    <property type="entry name" value="Translation initiation factor IF-2"/>
    <property type="match status" value="1"/>
</dbReference>
<dbReference type="PROSITE" id="PS51722">
    <property type="entry name" value="G_TR_2"/>
    <property type="match status" value="1"/>
</dbReference>
<dbReference type="CDD" id="cd01887">
    <property type="entry name" value="IF2_eIF5B"/>
    <property type="match status" value="1"/>
</dbReference>
<evidence type="ECO:0000256" key="7">
    <source>
        <dbReference type="NCBIfam" id="TIGR00487"/>
    </source>
</evidence>
<evidence type="ECO:0000256" key="5">
    <source>
        <dbReference type="ARBA" id="ARBA00022917"/>
    </source>
</evidence>
<dbReference type="InterPro" id="IPR005225">
    <property type="entry name" value="Small_GTP-bd"/>
</dbReference>
<keyword evidence="3 8" id="KW-0396">Initiation factor</keyword>
<dbReference type="Pfam" id="PF11987">
    <property type="entry name" value="IF-2"/>
    <property type="match status" value="1"/>
</dbReference>
<evidence type="ECO:0000313" key="11">
    <source>
        <dbReference type="Proteomes" id="UP000230214"/>
    </source>
</evidence>
<organism evidence="10 11">
    <name type="scientific">candidate division WWE3 bacterium CG10_big_fil_rev_8_21_14_0_10_32_10</name>
    <dbReference type="NCBI Taxonomy" id="1975090"/>
    <lineage>
        <taxon>Bacteria</taxon>
        <taxon>Katanobacteria</taxon>
    </lineage>
</organism>
<comment type="caution">
    <text evidence="10">The sequence shown here is derived from an EMBL/GenBank/DDBJ whole genome shotgun (WGS) entry which is preliminary data.</text>
</comment>
<comment type="function">
    <text evidence="8">One of the essential components for the initiation of protein synthesis. Protects formylmethionyl-tRNA from spontaneous hydrolysis and promotes its binding to the 30S ribosomal subunits. Also involved in the hydrolysis of GTP during the formation of the 70S ribosomal complex.</text>
</comment>
<dbReference type="NCBIfam" id="TIGR00487">
    <property type="entry name" value="IF-2"/>
    <property type="match status" value="1"/>
</dbReference>
<dbReference type="GO" id="GO:0003743">
    <property type="term" value="F:translation initiation factor activity"/>
    <property type="evidence" value="ECO:0007669"/>
    <property type="project" value="UniProtKB-UniRule"/>
</dbReference>
<dbReference type="Gene3D" id="3.40.50.300">
    <property type="entry name" value="P-loop containing nucleotide triphosphate hydrolases"/>
    <property type="match status" value="1"/>
</dbReference>
<dbReference type="PANTHER" id="PTHR43381">
    <property type="entry name" value="TRANSLATION INITIATION FACTOR IF-2-RELATED"/>
    <property type="match status" value="1"/>
</dbReference>
<proteinExistence type="inferred from homology"/>
<dbReference type="Proteomes" id="UP000230214">
    <property type="component" value="Unassembled WGS sequence"/>
</dbReference>
<dbReference type="Gene3D" id="2.40.30.10">
    <property type="entry name" value="Translation factors"/>
    <property type="match status" value="2"/>
</dbReference>
<dbReference type="AlphaFoldDB" id="A0A2H0RA82"/>
<dbReference type="Gene3D" id="3.40.50.10050">
    <property type="entry name" value="Translation initiation factor IF- 2, domain 3"/>
    <property type="match status" value="1"/>
</dbReference>
<evidence type="ECO:0000313" key="10">
    <source>
        <dbReference type="EMBL" id="PIR43246.1"/>
    </source>
</evidence>
<dbReference type="GO" id="GO:0005737">
    <property type="term" value="C:cytoplasm"/>
    <property type="evidence" value="ECO:0007669"/>
    <property type="project" value="UniProtKB-UniRule"/>
</dbReference>
<evidence type="ECO:0000256" key="1">
    <source>
        <dbReference type="ARBA" id="ARBA00007733"/>
    </source>
</evidence>
<dbReference type="FunFam" id="3.40.50.10050:FF:000001">
    <property type="entry name" value="Translation initiation factor IF-2"/>
    <property type="match status" value="1"/>
</dbReference>
<evidence type="ECO:0000256" key="3">
    <source>
        <dbReference type="ARBA" id="ARBA00022540"/>
    </source>
</evidence>
<dbReference type="InterPro" id="IPR009000">
    <property type="entry name" value="Transl_B-barrel_sf"/>
</dbReference>
<gene>
    <name evidence="10" type="primary">infB</name>
    <name evidence="10" type="ORF">COV24_03800</name>
</gene>
<dbReference type="EMBL" id="PCXU01000031">
    <property type="protein sequence ID" value="PIR43246.1"/>
    <property type="molecule type" value="Genomic_DNA"/>
</dbReference>
<dbReference type="PANTHER" id="PTHR43381:SF4">
    <property type="entry name" value="EUKARYOTIC TRANSLATION INITIATION FACTOR 5B"/>
    <property type="match status" value="1"/>
</dbReference>
<dbReference type="SUPFAM" id="SSF50447">
    <property type="entry name" value="Translation proteins"/>
    <property type="match status" value="2"/>
</dbReference>
<dbReference type="InterPro" id="IPR000795">
    <property type="entry name" value="T_Tr_GTP-bd_dom"/>
</dbReference>
<dbReference type="InterPro" id="IPR027417">
    <property type="entry name" value="P-loop_NTPase"/>
</dbReference>
<feature type="domain" description="Tr-type G" evidence="9">
    <location>
        <begin position="2"/>
        <end position="175"/>
    </location>
</feature>
<dbReference type="InterPro" id="IPR015760">
    <property type="entry name" value="TIF_IF2"/>
</dbReference>